<dbReference type="Proteomes" id="UP000254535">
    <property type="component" value="Chromosome"/>
</dbReference>
<gene>
    <name evidence="1" type="ORF">CFN16_13330</name>
</gene>
<accession>A0A345UX61</accession>
<organism evidence="1 2">
    <name type="scientific">Pseudomonas fluorescens</name>
    <dbReference type="NCBI Taxonomy" id="294"/>
    <lineage>
        <taxon>Bacteria</taxon>
        <taxon>Pseudomonadati</taxon>
        <taxon>Pseudomonadota</taxon>
        <taxon>Gammaproteobacteria</taxon>
        <taxon>Pseudomonadales</taxon>
        <taxon>Pseudomonadaceae</taxon>
        <taxon>Pseudomonas</taxon>
    </lineage>
</organism>
<proteinExistence type="predicted"/>
<evidence type="ECO:0000313" key="2">
    <source>
        <dbReference type="Proteomes" id="UP000254535"/>
    </source>
</evidence>
<reference evidence="1 2" key="1">
    <citation type="submission" date="2017-07" db="EMBL/GenBank/DDBJ databases">
        <title>Genome sequence of Pseudomonas NEP1.</title>
        <authorList>
            <person name="Nascimento F.X."/>
        </authorList>
    </citation>
    <scope>NUCLEOTIDE SEQUENCE [LARGE SCALE GENOMIC DNA]</scope>
    <source>
        <strain evidence="1 2">NEP1</strain>
    </source>
</reference>
<protein>
    <submittedName>
        <fullName evidence="1">Uncharacterized protein</fullName>
    </submittedName>
</protein>
<evidence type="ECO:0000313" key="1">
    <source>
        <dbReference type="EMBL" id="AXJ05063.1"/>
    </source>
</evidence>
<dbReference type="AlphaFoldDB" id="A0A345UX61"/>
<dbReference type="EMBL" id="CP022313">
    <property type="protein sequence ID" value="AXJ05063.1"/>
    <property type="molecule type" value="Genomic_DNA"/>
</dbReference>
<sequence>MKAKEAELNSPFQSDRRAAMQQASILRAEIGRLDTSRQRLHTLNYLKLTPEDIYGSATQASEHDQNVERWLAKKENNVEVRLAMIPQAGSAQLRTA</sequence>
<name>A0A345UX61_PSEFL</name>